<evidence type="ECO:0000256" key="3">
    <source>
        <dbReference type="ARBA" id="ARBA00022825"/>
    </source>
</evidence>
<dbReference type="Pfam" id="PF00082">
    <property type="entry name" value="Peptidase_S8"/>
    <property type="match status" value="1"/>
</dbReference>
<dbReference type="InterPro" id="IPR036852">
    <property type="entry name" value="Peptidase_S8/S53_dom_sf"/>
</dbReference>
<evidence type="ECO:0000313" key="6">
    <source>
        <dbReference type="EMBL" id="ATJ81358.1"/>
    </source>
</evidence>
<dbReference type="PROSITE" id="PS51892">
    <property type="entry name" value="SUBTILASE"/>
    <property type="match status" value="1"/>
</dbReference>
<dbReference type="EMBL" id="CP021435">
    <property type="protein sequence ID" value="ATJ81358.1"/>
    <property type="molecule type" value="Genomic_DNA"/>
</dbReference>
<gene>
    <name evidence="6" type="ORF">BEI_0371</name>
</gene>
<dbReference type="AlphaFoldDB" id="A0A291P3B1"/>
<keyword evidence="1 4" id="KW-0645">Protease</keyword>
<comment type="similarity">
    <text evidence="4">Belongs to the peptidase S8 family.</text>
</comment>
<feature type="domain" description="Peptidase S8/S53" evidence="5">
    <location>
        <begin position="63"/>
        <end position="311"/>
    </location>
</feature>
<organism evidence="6 7">
    <name type="scientific">Halomonas beimenensis</name>
    <dbReference type="NCBI Taxonomy" id="475662"/>
    <lineage>
        <taxon>Bacteria</taxon>
        <taxon>Pseudomonadati</taxon>
        <taxon>Pseudomonadota</taxon>
        <taxon>Gammaproteobacteria</taxon>
        <taxon>Oceanospirillales</taxon>
        <taxon>Halomonadaceae</taxon>
        <taxon>Halomonas</taxon>
    </lineage>
</organism>
<sequence length="733" mass="77202">MERSFAARGLRVLLIATGLAGTTGHLGGCSSGGGSSAATQEAGGEVFRGAATYYRNDALGEDAVPVGIADSGFRLTHEALAPYLVATYNLHDPGDPDVTGNAAHGTTVASLAAHSEGEVGLRLAKITDSTAAPDDLLAYSVGLLADEGARVINHSYDGRLELPHSESSYREVKLRDSLERIVTANDGLGSVYVVAAGNDGEPLEAETPIHGLPMVFERMLIVGGSEGGGTSLNDDSNFPGADAQWQSRFLTAPWEAAAADHRGDSLYSLKAGTSVSAPQVSAHAAAIIHRWPHLDAAEVSQLLLDTASRHSPLYALDTCGSDGTVNCGLYYLGQGEADVEAALEPRGELSAPLGARVDGASVPLSAASLQLSQAYGDALGQSAALTDMAAFDALGRDYRVDLSSHVRQTADRDLARRLSRLAMTDAPRRPLTASFGPSLGLTVVPGADAEPTASRLDGGFGGLRLTAFRFDGDAPDPTGPAQESGLMPMLAFQGGSPLTRRFDTVSGIRSELALSDDMALVAKHWRGQGSETAGYGAERSDFALALDLSGELTLTAGVGRVSETRGLLGARGTGALALGERGITRLTRLRLDYAPDERIAAFAVYERGEGEADGASLLHGIDDLATDEMALGLQWRTARHRVALALRQPRRLARAEATFRVPVGRTRDGRVMRETRRVPLAPSGRQRDVELGYAFRPDARTRLAGNLLYRRDPGHDARAPDELAALLSVLRTF</sequence>
<dbReference type="KEGG" id="hbe:BEI_0371"/>
<feature type="active site" description="Charge relay system" evidence="4">
    <location>
        <position position="70"/>
    </location>
</feature>
<feature type="active site" description="Charge relay system" evidence="4">
    <location>
        <position position="274"/>
    </location>
</feature>
<name>A0A291P3B1_9GAMM</name>
<accession>A0A291P3B1</accession>
<protein>
    <recommendedName>
        <fullName evidence="5">Peptidase S8/S53 domain-containing protein</fullName>
    </recommendedName>
</protein>
<keyword evidence="2 4" id="KW-0378">Hydrolase</keyword>
<dbReference type="PROSITE" id="PS00138">
    <property type="entry name" value="SUBTILASE_SER"/>
    <property type="match status" value="1"/>
</dbReference>
<reference evidence="6 7" key="1">
    <citation type="journal article" date="2017" name="Sci. Rep.">
        <title>Revealing the Saline Adaptation Strategies of the Halophilic Bacterium Halomonas beimenensis through High-throughput Omics and Transposon Mutagenesis Approaches.</title>
        <authorList>
            <person name="Chen Y.H."/>
            <person name="Lin S.S."/>
            <person name="Shyu Y.T."/>
        </authorList>
    </citation>
    <scope>NUCLEOTIDE SEQUENCE [LARGE SCALE GENOMIC DNA]</scope>
    <source>
        <strain evidence="6 7">NTU-111</strain>
    </source>
</reference>
<evidence type="ECO:0000259" key="5">
    <source>
        <dbReference type="Pfam" id="PF00082"/>
    </source>
</evidence>
<dbReference type="OrthoDB" id="6129890at2"/>
<feature type="active site" description="Charge relay system" evidence="4">
    <location>
        <position position="104"/>
    </location>
</feature>
<dbReference type="Proteomes" id="UP000219993">
    <property type="component" value="Chromosome"/>
</dbReference>
<proteinExistence type="inferred from homology"/>
<dbReference type="InterPro" id="IPR000209">
    <property type="entry name" value="Peptidase_S8/S53_dom"/>
</dbReference>
<dbReference type="RefSeq" id="WP_097787908.1">
    <property type="nucleotide sequence ID" value="NZ_BAAADT010000041.1"/>
</dbReference>
<keyword evidence="3 4" id="KW-0720">Serine protease</keyword>
<dbReference type="GO" id="GO:0004252">
    <property type="term" value="F:serine-type endopeptidase activity"/>
    <property type="evidence" value="ECO:0007669"/>
    <property type="project" value="UniProtKB-UniRule"/>
</dbReference>
<dbReference type="InterPro" id="IPR023828">
    <property type="entry name" value="Peptidase_S8_Ser-AS"/>
</dbReference>
<keyword evidence="7" id="KW-1185">Reference proteome</keyword>
<dbReference type="PRINTS" id="PR00723">
    <property type="entry name" value="SUBTILISIN"/>
</dbReference>
<evidence type="ECO:0000256" key="2">
    <source>
        <dbReference type="ARBA" id="ARBA00022801"/>
    </source>
</evidence>
<dbReference type="Gene3D" id="3.40.50.200">
    <property type="entry name" value="Peptidase S8/S53 domain"/>
    <property type="match status" value="1"/>
</dbReference>
<dbReference type="SUPFAM" id="SSF52743">
    <property type="entry name" value="Subtilisin-like"/>
    <property type="match status" value="1"/>
</dbReference>
<dbReference type="InterPro" id="IPR015500">
    <property type="entry name" value="Peptidase_S8_subtilisin-rel"/>
</dbReference>
<evidence type="ECO:0000256" key="4">
    <source>
        <dbReference type="PROSITE-ProRule" id="PRU01240"/>
    </source>
</evidence>
<dbReference type="GO" id="GO:0006508">
    <property type="term" value="P:proteolysis"/>
    <property type="evidence" value="ECO:0007669"/>
    <property type="project" value="UniProtKB-KW"/>
</dbReference>
<evidence type="ECO:0000256" key="1">
    <source>
        <dbReference type="ARBA" id="ARBA00022670"/>
    </source>
</evidence>
<evidence type="ECO:0000313" key="7">
    <source>
        <dbReference type="Proteomes" id="UP000219993"/>
    </source>
</evidence>